<evidence type="ECO:0000259" key="2">
    <source>
        <dbReference type="PROSITE" id="PS50848"/>
    </source>
</evidence>
<dbReference type="Proteomes" id="UP000195557">
    <property type="component" value="Unassembled WGS sequence"/>
</dbReference>
<dbReference type="EMBL" id="KZ155785">
    <property type="protein sequence ID" value="OUS46067.1"/>
    <property type="molecule type" value="Genomic_DNA"/>
</dbReference>
<keyword evidence="5" id="KW-1185">Reference proteome</keyword>
<dbReference type="GO" id="GO:0005737">
    <property type="term" value="C:cytoplasm"/>
    <property type="evidence" value="ECO:0007669"/>
    <property type="project" value="UniProtKB-ARBA"/>
</dbReference>
<accession>A0A454Y4E1</accession>
<dbReference type="OrthoDB" id="1295045at2759"/>
<dbReference type="Gene3D" id="3.30.530.20">
    <property type="match status" value="1"/>
</dbReference>
<sequence length="548" mass="60790">MGRTEDSAEGIGDGGGGGTSRRRRRRSNDGKTGTRSRRDDVDVVRLSWCESAAAVTTVIMAARAAGGMMSSRDASLGVLAMWIVSLAWKTLFIGLRMDENTPPPDRMVLLFAKLFFSVVRWGARSAVFAPVWTFKAVFVGVAHRAVDRGWDESIVEEATGVTSDVRDAVSNKDYEDFASAIANDEGEWDVIASGSVGCCTYRMLRGISPEDERMMKRGLAKYRTEVLARGVPVEILFNAQVDLLGRQEWDATTLHPTCIEREDPNSLNKPFTAQDVVYWRLQYPRLMAPRDYLVARRMWRDAANDMATCICRDALSSRSAVAAKNKLQSAMRSRAVDVRSMYSAIMVGKNAEVNGSQYVSIYYEDPGVPPRLAHMAAAKNLDSYMATFDRELRRRVAANDRMKDYDAIPAPPDTHHVTSTSSFRTGRTSVPHSDDEGDVSRTASPDLGARAEATDLHFAPTNASREYRFSGRGGLGKRQRIRRKISKVLKLLSELADPTTASRGERSTEDDSFGSDTTGDRQRVRVSKWKWVRRVAVGAIVFVGRGKQ</sequence>
<feature type="region of interest" description="Disordered" evidence="1">
    <location>
        <begin position="1"/>
        <end position="36"/>
    </location>
</feature>
<dbReference type="PANTHER" id="PTHR19308">
    <property type="entry name" value="PHOSPHATIDYLCHOLINE TRANSFER PROTEIN"/>
    <property type="match status" value="1"/>
</dbReference>
<reference evidence="3 5" key="1">
    <citation type="journal article" date="2006" name="Proc. Natl. Acad. Sci. U.S.A.">
        <title>Genome analysis of the smallest free-living eukaryote Ostreococcus tauri unveils many unique features.</title>
        <authorList>
            <person name="Derelle E."/>
            <person name="Ferraz C."/>
            <person name="Rombauts S."/>
            <person name="Rouze P."/>
            <person name="Worden A.Z."/>
            <person name="Robbens S."/>
            <person name="Partensky F."/>
            <person name="Degroeve S."/>
            <person name="Echeynie S."/>
            <person name="Cooke R."/>
            <person name="Saeys Y."/>
            <person name="Wuyts J."/>
            <person name="Jabbari K."/>
            <person name="Bowler C."/>
            <person name="Panaud O."/>
            <person name="Piegu B."/>
            <person name="Ball S.G."/>
            <person name="Ral J.-P."/>
            <person name="Bouget F.-Y."/>
            <person name="Piganeau G."/>
            <person name="De Baets B."/>
            <person name="Picard A."/>
            <person name="Delseny M."/>
            <person name="Demaille J."/>
            <person name="Van de Peer Y."/>
            <person name="Moreau H."/>
        </authorList>
    </citation>
    <scope>NUCLEOTIDE SEQUENCE [LARGE SCALE GENOMIC DNA]</scope>
    <source>
        <strain evidence="3 5">OTTH0595</strain>
    </source>
</reference>
<name>A0A096PBX0_OSTTA</name>
<accession>A0A096PBX0</accession>
<proteinExistence type="predicted"/>
<dbReference type="EMBL" id="CAID01000014">
    <property type="protein sequence ID" value="CEG02168.1"/>
    <property type="molecule type" value="Genomic_DNA"/>
</dbReference>
<dbReference type="InterPro" id="IPR051213">
    <property type="entry name" value="START_lipid_transfer"/>
</dbReference>
<dbReference type="PANTHER" id="PTHR19308:SF39">
    <property type="entry name" value="PHOSPHATIDYLCHOLINE TRANSFER PROTEIN"/>
    <property type="match status" value="1"/>
</dbReference>
<reference evidence="3" key="2">
    <citation type="journal article" date="2014" name="BMC Genomics">
        <title>An improved genome of the model marine alga Ostreococcus tauri unfolds by assessing Illumina de novo assemblies.</title>
        <authorList>
            <person name="Blanc-Mathieu R."/>
            <person name="Verhelst B."/>
            <person name="Derelle E."/>
            <person name="Rombauts S."/>
            <person name="Bouget F.Y."/>
            <person name="Carre I."/>
            <person name="Chateau A."/>
            <person name="Eyre-Walker A."/>
            <person name="Grimsley N."/>
            <person name="Moreau H."/>
            <person name="Piegu B."/>
            <person name="Rivals E."/>
            <person name="Schackwitz W."/>
            <person name="Van de Peer Y."/>
            <person name="Piganeau G."/>
        </authorList>
    </citation>
    <scope>NUCLEOTIDE SEQUENCE</scope>
    <source>
        <strain evidence="3">RCC4221</strain>
    </source>
</reference>
<dbReference type="AlphaFoldDB" id="A0A096PBX0"/>
<accession>A0A1Y5IBQ6</accession>
<feature type="domain" description="START" evidence="2">
    <location>
        <begin position="175"/>
        <end position="397"/>
    </location>
</feature>
<evidence type="ECO:0000313" key="5">
    <source>
        <dbReference type="Proteomes" id="UP000009170"/>
    </source>
</evidence>
<dbReference type="GO" id="GO:0008289">
    <property type="term" value="F:lipid binding"/>
    <property type="evidence" value="ECO:0007669"/>
    <property type="project" value="InterPro"/>
</dbReference>
<protein>
    <submittedName>
        <fullName evidence="4">START domain-containing protein</fullName>
    </submittedName>
    <submittedName>
        <fullName evidence="3">START-like domain</fullName>
    </submittedName>
</protein>
<gene>
    <name evidence="4" type="ORF">BE221DRAFT_206191</name>
    <name evidence="3" type="ORF">OT_ostta14g02650</name>
</gene>
<dbReference type="PROSITE" id="PS50848">
    <property type="entry name" value="START"/>
    <property type="match status" value="1"/>
</dbReference>
<organism evidence="3 5">
    <name type="scientific">Ostreococcus tauri</name>
    <name type="common">Marine green alga</name>
    <dbReference type="NCBI Taxonomy" id="70448"/>
    <lineage>
        <taxon>Eukaryota</taxon>
        <taxon>Viridiplantae</taxon>
        <taxon>Chlorophyta</taxon>
        <taxon>Mamiellophyceae</taxon>
        <taxon>Mamiellales</taxon>
        <taxon>Bathycoccaceae</taxon>
        <taxon>Ostreococcus</taxon>
    </lineage>
</organism>
<feature type="region of interest" description="Disordered" evidence="1">
    <location>
        <begin position="497"/>
        <end position="519"/>
    </location>
</feature>
<evidence type="ECO:0000313" key="4">
    <source>
        <dbReference type="EMBL" id="OUS46067.1"/>
    </source>
</evidence>
<feature type="compositionally biased region" description="Low complexity" evidence="1">
    <location>
        <begin position="418"/>
        <end position="429"/>
    </location>
</feature>
<reference evidence="4" key="3">
    <citation type="submission" date="2017-04" db="EMBL/GenBank/DDBJ databases">
        <title>Population genomics of picophytoplankton unveils novel chromosome hypervariability.</title>
        <authorList>
            <consortium name="DOE Joint Genome Institute"/>
            <person name="Blanc-Mathieu R."/>
            <person name="Krasovec M."/>
            <person name="Hebrard M."/>
            <person name="Yau S."/>
            <person name="Desgranges E."/>
            <person name="Martin J."/>
            <person name="Schackwitz W."/>
            <person name="Kuo A."/>
            <person name="Salin G."/>
            <person name="Donnadieu C."/>
            <person name="Desdevises Y."/>
            <person name="Sanchez-Ferandin S."/>
            <person name="Moreau H."/>
            <person name="Rivals E."/>
            <person name="Grigoriev I.V."/>
            <person name="Grimsley N."/>
            <person name="Eyre-Walker A."/>
            <person name="Piganeau G."/>
        </authorList>
    </citation>
    <scope>NUCLEOTIDE SEQUENCE [LARGE SCALE GENOMIC DNA]</scope>
    <source>
        <strain evidence="4">RCC 1115</strain>
    </source>
</reference>
<evidence type="ECO:0000256" key="1">
    <source>
        <dbReference type="SAM" id="MobiDB-lite"/>
    </source>
</evidence>
<dbReference type="InterPro" id="IPR023393">
    <property type="entry name" value="START-like_dom_sf"/>
</dbReference>
<evidence type="ECO:0000313" key="3">
    <source>
        <dbReference type="EMBL" id="CEG02168.1"/>
    </source>
</evidence>
<dbReference type="SUPFAM" id="SSF55961">
    <property type="entry name" value="Bet v1-like"/>
    <property type="match status" value="1"/>
</dbReference>
<dbReference type="InParanoid" id="A0A096PBX0"/>
<dbReference type="Proteomes" id="UP000009170">
    <property type="component" value="Unassembled WGS sequence"/>
</dbReference>
<feature type="region of interest" description="Disordered" evidence="1">
    <location>
        <begin position="404"/>
        <end position="446"/>
    </location>
</feature>
<dbReference type="InterPro" id="IPR002913">
    <property type="entry name" value="START_lipid-bd_dom"/>
</dbReference>